<keyword evidence="3" id="KW-0472">Membrane</keyword>
<dbReference type="Proteomes" id="UP001497444">
    <property type="component" value="Unassembled WGS sequence"/>
</dbReference>
<keyword evidence="5" id="KW-1185">Reference proteome</keyword>
<proteinExistence type="predicted"/>
<keyword evidence="2" id="KW-0732">Signal</keyword>
<evidence type="ECO:0000313" key="4">
    <source>
        <dbReference type="EMBL" id="CAK9253669.1"/>
    </source>
</evidence>
<protein>
    <recommendedName>
        <fullName evidence="6">Leucine-rich repeat receptor-like protein kinase</fullName>
    </recommendedName>
</protein>
<accession>A0ABP0VGU8</accession>
<dbReference type="Gene3D" id="3.80.10.10">
    <property type="entry name" value="Ribonuclease Inhibitor"/>
    <property type="match status" value="1"/>
</dbReference>
<dbReference type="SUPFAM" id="SSF52058">
    <property type="entry name" value="L domain-like"/>
    <property type="match status" value="1"/>
</dbReference>
<comment type="caution">
    <text evidence="4">The sequence shown here is derived from an EMBL/GenBank/DDBJ whole genome shotgun (WGS) entry which is preliminary data.</text>
</comment>
<dbReference type="InterPro" id="IPR051716">
    <property type="entry name" value="Plant_RL_S/T_kinase"/>
</dbReference>
<keyword evidence="3" id="KW-1133">Transmembrane helix</keyword>
<comment type="subcellular location">
    <subcellularLocation>
        <location evidence="1">Membrane</location>
        <topology evidence="1">Single-pass membrane protein</topology>
    </subcellularLocation>
</comment>
<name>A0ABP0VGU8_9BRYO</name>
<dbReference type="PANTHER" id="PTHR48053">
    <property type="entry name" value="LEUCINE RICH REPEAT FAMILY PROTEIN, EXPRESSED"/>
    <property type="match status" value="1"/>
</dbReference>
<gene>
    <name evidence="4" type="ORF">CSSPJE1EN1_LOCUS29047</name>
</gene>
<keyword evidence="3" id="KW-0812">Transmembrane</keyword>
<dbReference type="Pfam" id="PF00560">
    <property type="entry name" value="LRR_1"/>
    <property type="match status" value="3"/>
</dbReference>
<dbReference type="InterPro" id="IPR001611">
    <property type="entry name" value="Leu-rich_rpt"/>
</dbReference>
<evidence type="ECO:0000256" key="1">
    <source>
        <dbReference type="ARBA" id="ARBA00004167"/>
    </source>
</evidence>
<reference evidence="4" key="1">
    <citation type="submission" date="2024-02" db="EMBL/GenBank/DDBJ databases">
        <authorList>
            <consortium name="ELIXIR-Norway"/>
            <consortium name="Elixir Norway"/>
        </authorList>
    </citation>
    <scope>NUCLEOTIDE SEQUENCE</scope>
</reference>
<dbReference type="InterPro" id="IPR032675">
    <property type="entry name" value="LRR_dom_sf"/>
</dbReference>
<sequence>MMQSLSTSGNNLSGTIRPQLSHLSQLNELDLSQNDFTEGIPPASRNRTHHKTLNLSMNFSTGPIPSELNESSSLALLDLSHNALPGEVPSIFSGSPLEILEVSYNNLSGVVPPGLLTVTDAEGNPDLCDVTSNCEAGIQQRNSKINGPMVSTAVGTFVAAMIVLIVGSGCFYQRYTIFNEHQKGLV</sequence>
<dbReference type="EMBL" id="CAXAQS010000931">
    <property type="protein sequence ID" value="CAK9253669.1"/>
    <property type="molecule type" value="Genomic_DNA"/>
</dbReference>
<feature type="transmembrane region" description="Helical" evidence="3">
    <location>
        <begin position="149"/>
        <end position="172"/>
    </location>
</feature>
<organism evidence="4 5">
    <name type="scientific">Sphagnum jensenii</name>
    <dbReference type="NCBI Taxonomy" id="128206"/>
    <lineage>
        <taxon>Eukaryota</taxon>
        <taxon>Viridiplantae</taxon>
        <taxon>Streptophyta</taxon>
        <taxon>Embryophyta</taxon>
        <taxon>Bryophyta</taxon>
        <taxon>Sphagnophytina</taxon>
        <taxon>Sphagnopsida</taxon>
        <taxon>Sphagnales</taxon>
        <taxon>Sphagnaceae</taxon>
        <taxon>Sphagnum</taxon>
    </lineage>
</organism>
<evidence type="ECO:0000313" key="5">
    <source>
        <dbReference type="Proteomes" id="UP001497444"/>
    </source>
</evidence>
<evidence type="ECO:0008006" key="6">
    <source>
        <dbReference type="Google" id="ProtNLM"/>
    </source>
</evidence>
<evidence type="ECO:0000256" key="3">
    <source>
        <dbReference type="SAM" id="Phobius"/>
    </source>
</evidence>
<dbReference type="PANTHER" id="PTHR48053:SF71">
    <property type="entry name" value="LEUCINE RICH REPEAT FAMILY PROTEIN, EXPRESSED"/>
    <property type="match status" value="1"/>
</dbReference>
<evidence type="ECO:0000256" key="2">
    <source>
        <dbReference type="ARBA" id="ARBA00022729"/>
    </source>
</evidence>